<gene>
    <name evidence="1" type="ORF">MG292_08570</name>
</gene>
<evidence type="ECO:0000313" key="1">
    <source>
        <dbReference type="EMBL" id="WGK94128.1"/>
    </source>
</evidence>
<dbReference type="Proteomes" id="UP001232117">
    <property type="component" value="Chromosome"/>
</dbReference>
<evidence type="ECO:0000313" key="2">
    <source>
        <dbReference type="Proteomes" id="UP001232117"/>
    </source>
</evidence>
<keyword evidence="2" id="KW-1185">Reference proteome</keyword>
<organism evidence="1 2">
    <name type="scientific">Flavobacterium keumense</name>
    <dbReference type="NCBI Taxonomy" id="1306518"/>
    <lineage>
        <taxon>Bacteria</taxon>
        <taxon>Pseudomonadati</taxon>
        <taxon>Bacteroidota</taxon>
        <taxon>Flavobacteriia</taxon>
        <taxon>Flavobacteriales</taxon>
        <taxon>Flavobacteriaceae</taxon>
        <taxon>Flavobacterium</taxon>
    </lineage>
</organism>
<proteinExistence type="predicted"/>
<reference evidence="1 2" key="1">
    <citation type="submission" date="2023-06" db="EMBL/GenBank/DDBJ databases">
        <title>Complete Genome Sequence of Flavobacterium keumense K3R-10.</title>
        <authorList>
            <person name="Jeong H."/>
            <person name="Jhang S.Y."/>
            <person name="Kim J.N."/>
        </authorList>
    </citation>
    <scope>NUCLEOTIDE SEQUENCE [LARGE SCALE GENOMIC DNA]</scope>
    <source>
        <strain evidence="1 2">K3R-10</strain>
    </source>
</reference>
<dbReference type="RefSeq" id="WP_264533145.1">
    <property type="nucleotide sequence ID" value="NZ_CP092332.1"/>
</dbReference>
<accession>A0ABY8N4P9</accession>
<sequence>MATRELFIKEFRGLPLGQITNQSSFEEKFQNETLRPILKLQNDLLIKTFQLYLNQNKINFSNYSIERKIKTIELAILKDIQFQNLIKGMVLGLFTLDEFSQYSTNTSGFNKRIRLMLIERLQSQLQLF</sequence>
<protein>
    <submittedName>
        <fullName evidence="1">Glyoxalase</fullName>
    </submittedName>
</protein>
<name>A0ABY8N4P9_9FLAO</name>
<dbReference type="EMBL" id="CP092332">
    <property type="protein sequence ID" value="WGK94128.1"/>
    <property type="molecule type" value="Genomic_DNA"/>
</dbReference>